<evidence type="ECO:0000256" key="1">
    <source>
        <dbReference type="SAM" id="MobiDB-lite"/>
    </source>
</evidence>
<dbReference type="AlphaFoldDB" id="A0A426ZI08"/>
<feature type="compositionally biased region" description="Polar residues" evidence="1">
    <location>
        <begin position="32"/>
        <end position="45"/>
    </location>
</feature>
<evidence type="ECO:0000313" key="3">
    <source>
        <dbReference type="Proteomes" id="UP000287651"/>
    </source>
</evidence>
<gene>
    <name evidence="2" type="ORF">B296_00041652</name>
</gene>
<evidence type="ECO:0000313" key="2">
    <source>
        <dbReference type="EMBL" id="RRT63534.1"/>
    </source>
</evidence>
<name>A0A426ZI08_ENSVE</name>
<dbReference type="Proteomes" id="UP000287651">
    <property type="component" value="Unassembled WGS sequence"/>
</dbReference>
<comment type="caution">
    <text evidence="2">The sequence shown here is derived from an EMBL/GenBank/DDBJ whole genome shotgun (WGS) entry which is preliminary data.</text>
</comment>
<organism evidence="2 3">
    <name type="scientific">Ensete ventricosum</name>
    <name type="common">Abyssinian banana</name>
    <name type="synonym">Musa ensete</name>
    <dbReference type="NCBI Taxonomy" id="4639"/>
    <lineage>
        <taxon>Eukaryota</taxon>
        <taxon>Viridiplantae</taxon>
        <taxon>Streptophyta</taxon>
        <taxon>Embryophyta</taxon>
        <taxon>Tracheophyta</taxon>
        <taxon>Spermatophyta</taxon>
        <taxon>Magnoliopsida</taxon>
        <taxon>Liliopsida</taxon>
        <taxon>Zingiberales</taxon>
        <taxon>Musaceae</taxon>
        <taxon>Ensete</taxon>
    </lineage>
</organism>
<protein>
    <submittedName>
        <fullName evidence="2">Uncharacterized protein</fullName>
    </submittedName>
</protein>
<reference evidence="2 3" key="1">
    <citation type="journal article" date="2014" name="Agronomy (Basel)">
        <title>A Draft Genome Sequence for Ensete ventricosum, the Drought-Tolerant Tree Against Hunger.</title>
        <authorList>
            <person name="Harrison J."/>
            <person name="Moore K.A."/>
            <person name="Paszkiewicz K."/>
            <person name="Jones T."/>
            <person name="Grant M."/>
            <person name="Ambacheew D."/>
            <person name="Muzemil S."/>
            <person name="Studholme D.J."/>
        </authorList>
    </citation>
    <scope>NUCLEOTIDE SEQUENCE [LARGE SCALE GENOMIC DNA]</scope>
</reference>
<dbReference type="EMBL" id="AMZH03006560">
    <property type="protein sequence ID" value="RRT63534.1"/>
    <property type="molecule type" value="Genomic_DNA"/>
</dbReference>
<feature type="region of interest" description="Disordered" evidence="1">
    <location>
        <begin position="1"/>
        <end position="49"/>
    </location>
</feature>
<feature type="compositionally biased region" description="Basic and acidic residues" evidence="1">
    <location>
        <begin position="1"/>
        <end position="13"/>
    </location>
</feature>
<proteinExistence type="predicted"/>
<sequence>MESRRDESNRKDSNSSSAFPATALQIELPPISTRSASPPTQTTGTSDKKHRVFVFLPQDVSSSSLIVCPSVDRQPQVWNRARPFAWASHRDSRRRCRFLGIWGVLKHKDGEASHGNQSYQTST</sequence>
<accession>A0A426ZI08</accession>